<dbReference type="PIRSF" id="PIRSF005651">
    <property type="entry name" value="HflC"/>
    <property type="match status" value="1"/>
</dbReference>
<comment type="subcellular location">
    <subcellularLocation>
        <location evidence="1">Membrane</location>
    </subcellularLocation>
</comment>
<gene>
    <name evidence="9" type="primary">hflC</name>
    <name evidence="9" type="ORF">E3J33_02860</name>
</gene>
<feature type="transmembrane region" description="Helical" evidence="7">
    <location>
        <begin position="7"/>
        <end position="27"/>
    </location>
</feature>
<dbReference type="EMBL" id="SOIJ01000162">
    <property type="protein sequence ID" value="TET92920.1"/>
    <property type="molecule type" value="Genomic_DNA"/>
</dbReference>
<dbReference type="InterPro" id="IPR036013">
    <property type="entry name" value="Band_7/SPFH_dom_sf"/>
</dbReference>
<evidence type="ECO:0000256" key="7">
    <source>
        <dbReference type="SAM" id="Phobius"/>
    </source>
</evidence>
<dbReference type="GO" id="GO:0016020">
    <property type="term" value="C:membrane"/>
    <property type="evidence" value="ECO:0007669"/>
    <property type="project" value="UniProtKB-SubCell"/>
</dbReference>
<dbReference type="SMART" id="SM00244">
    <property type="entry name" value="PHB"/>
    <property type="match status" value="1"/>
</dbReference>
<evidence type="ECO:0000256" key="3">
    <source>
        <dbReference type="ARBA" id="ARBA00022692"/>
    </source>
</evidence>
<keyword evidence="9" id="KW-0378">Hydrolase</keyword>
<comment type="caution">
    <text evidence="9">The sequence shown here is derived from an EMBL/GenBank/DDBJ whole genome shotgun (WGS) entry which is preliminary data.</text>
</comment>
<evidence type="ECO:0000256" key="1">
    <source>
        <dbReference type="ARBA" id="ARBA00004370"/>
    </source>
</evidence>
<evidence type="ECO:0000256" key="5">
    <source>
        <dbReference type="ARBA" id="ARBA00023136"/>
    </source>
</evidence>
<keyword evidence="5 7" id="KW-0472">Membrane</keyword>
<evidence type="ECO:0000313" key="9">
    <source>
        <dbReference type="EMBL" id="TET92920.1"/>
    </source>
</evidence>
<protein>
    <recommendedName>
        <fullName evidence="6">Protein HflC</fullName>
    </recommendedName>
</protein>
<comment type="similarity">
    <text evidence="2 6">Belongs to the band 7/mec-2 family. HflC subfamily.</text>
</comment>
<evidence type="ECO:0000256" key="2">
    <source>
        <dbReference type="ARBA" id="ARBA00007862"/>
    </source>
</evidence>
<dbReference type="GO" id="GO:0006508">
    <property type="term" value="P:proteolysis"/>
    <property type="evidence" value="ECO:0007669"/>
    <property type="project" value="UniProtKB-KW"/>
</dbReference>
<dbReference type="SUPFAM" id="SSF117892">
    <property type="entry name" value="Band 7/SPFH domain"/>
    <property type="match status" value="1"/>
</dbReference>
<keyword evidence="4 7" id="KW-1133">Transmembrane helix</keyword>
<dbReference type="InterPro" id="IPR010200">
    <property type="entry name" value="HflC"/>
</dbReference>
<dbReference type="PANTHER" id="PTHR42911:SF1">
    <property type="entry name" value="MODULATOR OF FTSH PROTEASE HFLC"/>
    <property type="match status" value="1"/>
</dbReference>
<dbReference type="CDD" id="cd03405">
    <property type="entry name" value="SPFH_HflC"/>
    <property type="match status" value="1"/>
</dbReference>
<sequence>MRLTRLVPILVVIIIGLIILGGTLYTVDQTQQVIITQFGEPIGKPITKAGLRFKKPFIQKVNYFEKRLLAWDGLPTQVPTKDKRYIWVDTTARWRIVDPLKFLQTVGSERTALGRLDDIIDSATRNQITRHLLYELVRNSEREFVETEVSLEIEEKIGEVKYGREKISRMILEEASRLVPEFGIELVDVRIKRLNYVERVRQGVYARMIAERKRVAEQYRSEGQGKKAEIEGMREKEQQKITSQAYRRAQEITGKADAEATKIYAKAYNKDPEFYSFLKTLDTYKGTLNEKTWLLLTSDSDFYKYLKSISPKK</sequence>
<dbReference type="GO" id="GO:0008233">
    <property type="term" value="F:peptidase activity"/>
    <property type="evidence" value="ECO:0007669"/>
    <property type="project" value="UniProtKB-KW"/>
</dbReference>
<organism evidence="9 10">
    <name type="scientific">Aerophobetes bacterium</name>
    <dbReference type="NCBI Taxonomy" id="2030807"/>
    <lineage>
        <taxon>Bacteria</taxon>
        <taxon>Candidatus Aerophobota</taxon>
    </lineage>
</organism>
<comment type="function">
    <text evidence="6">HflC and HflK could regulate a protease.</text>
</comment>
<dbReference type="AlphaFoldDB" id="A0A523YN42"/>
<evidence type="ECO:0000259" key="8">
    <source>
        <dbReference type="SMART" id="SM00244"/>
    </source>
</evidence>
<proteinExistence type="inferred from homology"/>
<feature type="domain" description="Band 7" evidence="8">
    <location>
        <begin position="22"/>
        <end position="208"/>
    </location>
</feature>
<dbReference type="Proteomes" id="UP000316925">
    <property type="component" value="Unassembled WGS sequence"/>
</dbReference>
<dbReference type="NCBIfam" id="TIGR01932">
    <property type="entry name" value="hflC"/>
    <property type="match status" value="1"/>
</dbReference>
<keyword evidence="9" id="KW-0645">Protease</keyword>
<reference evidence="9 10" key="1">
    <citation type="submission" date="2019-03" db="EMBL/GenBank/DDBJ databases">
        <title>Metabolic potential of uncultured bacteria and archaea associated with petroleum seepage in deep-sea sediments.</title>
        <authorList>
            <person name="Dong X."/>
            <person name="Hubert C."/>
        </authorList>
    </citation>
    <scope>NUCLEOTIDE SEQUENCE [LARGE SCALE GENOMIC DNA]</scope>
    <source>
        <strain evidence="9">E29_bin28</strain>
    </source>
</reference>
<name>A0A523YN42_UNCAE</name>
<evidence type="ECO:0000256" key="4">
    <source>
        <dbReference type="ARBA" id="ARBA00022989"/>
    </source>
</evidence>
<dbReference type="InterPro" id="IPR001107">
    <property type="entry name" value="Band_7"/>
</dbReference>
<evidence type="ECO:0000313" key="10">
    <source>
        <dbReference type="Proteomes" id="UP000316925"/>
    </source>
</evidence>
<keyword evidence="3 7" id="KW-0812">Transmembrane</keyword>
<dbReference type="Gene3D" id="3.30.479.30">
    <property type="entry name" value="Band 7 domain"/>
    <property type="match status" value="1"/>
</dbReference>
<evidence type="ECO:0000256" key="6">
    <source>
        <dbReference type="PIRNR" id="PIRNR005651"/>
    </source>
</evidence>
<accession>A0A523YN42</accession>
<dbReference type="PANTHER" id="PTHR42911">
    <property type="entry name" value="MODULATOR OF FTSH PROTEASE HFLC"/>
    <property type="match status" value="1"/>
</dbReference>
<dbReference type="Pfam" id="PF01145">
    <property type="entry name" value="Band_7"/>
    <property type="match status" value="1"/>
</dbReference>